<dbReference type="NCBIfam" id="NF045617">
    <property type="entry name" value="mostly_LP"/>
    <property type="match status" value="1"/>
</dbReference>
<dbReference type="PROSITE" id="PS51257">
    <property type="entry name" value="PROKAR_LIPOPROTEIN"/>
    <property type="match status" value="1"/>
</dbReference>
<keyword evidence="1" id="KW-0449">Lipoprotein</keyword>
<name>A0ABW1VWX9_9GAMM</name>
<comment type="caution">
    <text evidence="1">The sequence shown here is derived from an EMBL/GenBank/DDBJ whole genome shotgun (WGS) entry which is preliminary data.</text>
</comment>
<keyword evidence="2" id="KW-1185">Reference proteome</keyword>
<reference evidence="2" key="1">
    <citation type="journal article" date="2019" name="Int. J. Syst. Evol. Microbiol.">
        <title>The Global Catalogue of Microorganisms (GCM) 10K type strain sequencing project: providing services to taxonomists for standard genome sequencing and annotation.</title>
        <authorList>
            <consortium name="The Broad Institute Genomics Platform"/>
            <consortium name="The Broad Institute Genome Sequencing Center for Infectious Disease"/>
            <person name="Wu L."/>
            <person name="Ma J."/>
        </authorList>
    </citation>
    <scope>NUCLEOTIDE SEQUENCE [LARGE SCALE GENOMIC DNA]</scope>
    <source>
        <strain evidence="2">CGMCC 1.18518</strain>
    </source>
</reference>
<dbReference type="Proteomes" id="UP001596230">
    <property type="component" value="Unassembled WGS sequence"/>
</dbReference>
<dbReference type="InterPro" id="IPR054657">
    <property type="entry name" value="T6SS_periplasmic_put"/>
</dbReference>
<dbReference type="RefSeq" id="WP_385948920.1">
    <property type="nucleotide sequence ID" value="NZ_JBHSUB010000007.1"/>
</dbReference>
<protein>
    <submittedName>
        <fullName evidence="1">T6SS immunity periplasmic lipoprotein</fullName>
    </submittedName>
</protein>
<organism evidence="1 2">
    <name type="scientific">Tatumella terrea</name>
    <dbReference type="NCBI Taxonomy" id="419007"/>
    <lineage>
        <taxon>Bacteria</taxon>
        <taxon>Pseudomonadati</taxon>
        <taxon>Pseudomonadota</taxon>
        <taxon>Gammaproteobacteria</taxon>
        <taxon>Enterobacterales</taxon>
        <taxon>Erwiniaceae</taxon>
        <taxon>Tatumella</taxon>
    </lineage>
</organism>
<accession>A0ABW1VWX9</accession>
<dbReference type="EMBL" id="JBHSUB010000007">
    <property type="protein sequence ID" value="MFC6377816.1"/>
    <property type="molecule type" value="Genomic_DNA"/>
</dbReference>
<proteinExistence type="predicted"/>
<evidence type="ECO:0000313" key="2">
    <source>
        <dbReference type="Proteomes" id="UP001596230"/>
    </source>
</evidence>
<gene>
    <name evidence="1" type="ORF">ACFP9W_06895</name>
</gene>
<sequence length="118" mass="13704">MKKYSYFLVMFIITGCGPGDRLVFRHPGEVRVVDQHLCIRSSPGDHLSYYSLSYSADQYQNPLAYEDNIDRKFPDTCIVADLKKTADYNLLYIINGIKYRVDFIINEKGELKNQKVIK</sequence>
<evidence type="ECO:0000313" key="1">
    <source>
        <dbReference type="EMBL" id="MFC6377816.1"/>
    </source>
</evidence>